<evidence type="ECO:0000256" key="1">
    <source>
        <dbReference type="SAM" id="MobiDB-lite"/>
    </source>
</evidence>
<dbReference type="EMBL" id="BSXT01002500">
    <property type="protein sequence ID" value="GMF49189.1"/>
    <property type="molecule type" value="Genomic_DNA"/>
</dbReference>
<reference evidence="2" key="1">
    <citation type="submission" date="2023-04" db="EMBL/GenBank/DDBJ databases">
        <title>Phytophthora fragariaefolia NBRC 109709.</title>
        <authorList>
            <person name="Ichikawa N."/>
            <person name="Sato H."/>
            <person name="Tonouchi N."/>
        </authorList>
    </citation>
    <scope>NUCLEOTIDE SEQUENCE</scope>
    <source>
        <strain evidence="2">NBRC 109709</strain>
    </source>
</reference>
<dbReference type="Proteomes" id="UP001165121">
    <property type="component" value="Unassembled WGS sequence"/>
</dbReference>
<proteinExistence type="predicted"/>
<sequence length="299" mass="33095">MSNFSEDEWSLVSDDEILSESSYDEFEAEPEAEEDVSESKVSGSKQELSIASAETIGSSFRVDETEVLVSLLADSSVSKRSTEGYSSEIRVSLLSPVHQGWFAGPPHFFSAAPSTDAIHQKSTKVAFCGPAACPKSFPHRLRALVASMCPLPEDAMPPTYTEVTTFKKDQSTQVTLDVESSESFETRAALLQSALDRTMGMAKQLHIKSQDNERLSLRIAELESSILQAEEKLQHNAMKIKLNERSLALAKQQTKLTTEYQDNLKRITEDIKRKCPTYCSDRCFSGRRCSCGASKLGRS</sequence>
<comment type="caution">
    <text evidence="2">The sequence shown here is derived from an EMBL/GenBank/DDBJ whole genome shotgun (WGS) entry which is preliminary data.</text>
</comment>
<feature type="region of interest" description="Disordered" evidence="1">
    <location>
        <begin position="1"/>
        <end position="48"/>
    </location>
</feature>
<dbReference type="AlphaFoldDB" id="A0A9W6Y100"/>
<evidence type="ECO:0000313" key="2">
    <source>
        <dbReference type="EMBL" id="GMF49189.1"/>
    </source>
</evidence>
<accession>A0A9W6Y100</accession>
<protein>
    <submittedName>
        <fullName evidence="2">Unnamed protein product</fullName>
    </submittedName>
</protein>
<evidence type="ECO:0000313" key="3">
    <source>
        <dbReference type="Proteomes" id="UP001165121"/>
    </source>
</evidence>
<keyword evidence="3" id="KW-1185">Reference proteome</keyword>
<feature type="compositionally biased region" description="Acidic residues" evidence="1">
    <location>
        <begin position="1"/>
        <end position="36"/>
    </location>
</feature>
<organism evidence="2 3">
    <name type="scientific">Phytophthora fragariaefolia</name>
    <dbReference type="NCBI Taxonomy" id="1490495"/>
    <lineage>
        <taxon>Eukaryota</taxon>
        <taxon>Sar</taxon>
        <taxon>Stramenopiles</taxon>
        <taxon>Oomycota</taxon>
        <taxon>Peronosporomycetes</taxon>
        <taxon>Peronosporales</taxon>
        <taxon>Peronosporaceae</taxon>
        <taxon>Phytophthora</taxon>
    </lineage>
</organism>
<name>A0A9W6Y100_9STRA</name>
<dbReference type="OrthoDB" id="1711136at2759"/>
<gene>
    <name evidence="2" type="ORF">Pfra01_001933200</name>
</gene>